<organism evidence="3 4">
    <name type="scientific">Bdellovibrio reynosensis</name>
    <dbReference type="NCBI Taxonomy" id="2835041"/>
    <lineage>
        <taxon>Bacteria</taxon>
        <taxon>Pseudomonadati</taxon>
        <taxon>Bdellovibrionota</taxon>
        <taxon>Bdellovibrionia</taxon>
        <taxon>Bdellovibrionales</taxon>
        <taxon>Pseudobdellovibrionaceae</taxon>
        <taxon>Bdellovibrio</taxon>
    </lineage>
</organism>
<evidence type="ECO:0000313" key="4">
    <source>
        <dbReference type="Proteomes" id="UP000830116"/>
    </source>
</evidence>
<keyword evidence="4" id="KW-1185">Reference proteome</keyword>
<dbReference type="EMBL" id="CP093442">
    <property type="protein sequence ID" value="UOF00967.1"/>
    <property type="molecule type" value="Genomic_DNA"/>
</dbReference>
<feature type="chain" id="PRO_5045464552" evidence="1">
    <location>
        <begin position="20"/>
        <end position="367"/>
    </location>
</feature>
<protein>
    <submittedName>
        <fullName evidence="3">Esterase-like activity of phytase family protein</fullName>
    </submittedName>
</protein>
<evidence type="ECO:0000256" key="1">
    <source>
        <dbReference type="SAM" id="SignalP"/>
    </source>
</evidence>
<accession>A0ABY4C7J8</accession>
<proteinExistence type="predicted"/>
<reference evidence="3" key="1">
    <citation type="submission" date="2022-03" db="EMBL/GenBank/DDBJ databases">
        <title>Genome Identification and Characterization of new species Bdellovibrio reynosense LBG001 sp. nov. from a Mexico soil sample.</title>
        <authorList>
            <person name="Camilli A."/>
            <person name="Ajao Y."/>
            <person name="Guo X."/>
        </authorList>
    </citation>
    <scope>NUCLEOTIDE SEQUENCE</scope>
    <source>
        <strain evidence="3">LBG001</strain>
    </source>
</reference>
<feature type="signal peptide" evidence="1">
    <location>
        <begin position="1"/>
        <end position="19"/>
    </location>
</feature>
<dbReference type="Proteomes" id="UP000830116">
    <property type="component" value="Chromosome"/>
</dbReference>
<dbReference type="RefSeq" id="WP_243537179.1">
    <property type="nucleotide sequence ID" value="NZ_CP093442.1"/>
</dbReference>
<name>A0ABY4C7J8_9BACT</name>
<keyword evidence="1" id="KW-0732">Signal</keyword>
<dbReference type="InterPro" id="IPR027372">
    <property type="entry name" value="Phytase-like_dom"/>
</dbReference>
<evidence type="ECO:0000313" key="3">
    <source>
        <dbReference type="EMBL" id="UOF00967.1"/>
    </source>
</evidence>
<dbReference type="PANTHER" id="PTHR37957:SF1">
    <property type="entry name" value="PHYTASE-LIKE DOMAIN-CONTAINING PROTEIN"/>
    <property type="match status" value="1"/>
</dbReference>
<feature type="domain" description="Phytase-like" evidence="2">
    <location>
        <begin position="40"/>
        <end position="351"/>
    </location>
</feature>
<dbReference type="Pfam" id="PF13449">
    <property type="entry name" value="Phytase-like"/>
    <property type="match status" value="1"/>
</dbReference>
<evidence type="ECO:0000259" key="2">
    <source>
        <dbReference type="Pfam" id="PF13449"/>
    </source>
</evidence>
<sequence>MAKQILFLSTLLMTSVASAMTLQYLGETFLKTGMQFKSTNVGGLSAIVWTDNTLYSLSDDKGKAGEPRFYEFDLTIDKKTVGITPRAVHFITGIPDQAGKKQGLDPEGFVKLPGGDILISSEGNNDSKPREMPRIFRAGPSGAWKSDLPLADKYLPEATGQQKKGIQGNAAFESLTSFDGGRIVFATTESALQQDVIADHEAEGDWIRIIKYENKNQAGYQAVAEYPYRIEAFRDAQTGKELFRGVSEILAISETKLLVLERGVRIFSKTVWSNTVAIYLVDLAKASDVSGLQKLADGKFTGATKTKLLDFELDLTKERPGKAVQNFEALAWGPVLADGRKSLLVMADNNFSKKEITELLVFAVEGE</sequence>
<dbReference type="PANTHER" id="PTHR37957">
    <property type="entry name" value="BLR7070 PROTEIN"/>
    <property type="match status" value="1"/>
</dbReference>
<gene>
    <name evidence="3" type="ORF">MNR06_14795</name>
</gene>